<gene>
    <name evidence="12" type="ORF">NFG58_20280</name>
</gene>
<feature type="domain" description="Flagellar assembly protein FliH/Type III secretion system HrpE" evidence="11">
    <location>
        <begin position="96"/>
        <end position="221"/>
    </location>
</feature>
<keyword evidence="12" id="KW-0969">Cilium</keyword>
<evidence type="ECO:0000313" key="12">
    <source>
        <dbReference type="EMBL" id="XBO70907.1"/>
    </source>
</evidence>
<dbReference type="GO" id="GO:0071973">
    <property type="term" value="P:bacterial-type flagellum-dependent cell motility"/>
    <property type="evidence" value="ECO:0007669"/>
    <property type="project" value="InterPro"/>
</dbReference>
<evidence type="ECO:0000256" key="10">
    <source>
        <dbReference type="SAM" id="MobiDB-lite"/>
    </source>
</evidence>
<dbReference type="GO" id="GO:0009288">
    <property type="term" value="C:bacterial-type flagellum"/>
    <property type="evidence" value="ECO:0007669"/>
    <property type="project" value="InterPro"/>
</dbReference>
<evidence type="ECO:0000256" key="4">
    <source>
        <dbReference type="ARBA" id="ARBA00016507"/>
    </source>
</evidence>
<keyword evidence="9" id="KW-1006">Bacterial flagellum protein export</keyword>
<evidence type="ECO:0000256" key="7">
    <source>
        <dbReference type="ARBA" id="ARBA00022795"/>
    </source>
</evidence>
<proteinExistence type="inferred from homology"/>
<dbReference type="InterPro" id="IPR051472">
    <property type="entry name" value="T3SS_Stator/FliH"/>
</dbReference>
<keyword evidence="5" id="KW-0813">Transport</keyword>
<dbReference type="InterPro" id="IPR000563">
    <property type="entry name" value="Flag_FliH"/>
</dbReference>
<keyword evidence="7" id="KW-1005">Bacterial flagellum biogenesis</keyword>
<keyword evidence="12" id="KW-0966">Cell projection</keyword>
<dbReference type="GO" id="GO:0044781">
    <property type="term" value="P:bacterial-type flagellum organization"/>
    <property type="evidence" value="ECO:0007669"/>
    <property type="project" value="UniProtKB-KW"/>
</dbReference>
<dbReference type="Pfam" id="PF02108">
    <property type="entry name" value="FliH"/>
    <property type="match status" value="1"/>
</dbReference>
<feature type="region of interest" description="Disordered" evidence="10">
    <location>
        <begin position="1"/>
        <end position="59"/>
    </location>
</feature>
<comment type="similarity">
    <text evidence="3">Belongs to the FliH family.</text>
</comment>
<dbReference type="NCBIfam" id="NF004270">
    <property type="entry name" value="PRK05687.2-1"/>
    <property type="match status" value="1"/>
</dbReference>
<dbReference type="GO" id="GO:0015031">
    <property type="term" value="P:protein transport"/>
    <property type="evidence" value="ECO:0007669"/>
    <property type="project" value="UniProtKB-KW"/>
</dbReference>
<keyword evidence="6" id="KW-0963">Cytoplasm</keyword>
<dbReference type="PRINTS" id="PR01003">
    <property type="entry name" value="FLGFLIH"/>
</dbReference>
<comment type="function">
    <text evidence="1">Needed for flagellar regrowth and assembly.</text>
</comment>
<evidence type="ECO:0000256" key="5">
    <source>
        <dbReference type="ARBA" id="ARBA00022448"/>
    </source>
</evidence>
<sequence length="249" mass="28221">MSQWRRWNMGELPEEGDDGTTEAAATPRPPTRQELDDERRRARETGHREGHVQGHQKGYDEGYQKGLAQGLEQGLAEGRARAEQEIADALDKRCEEALAPLGRLVDEFRTALSELDDAVAEDLTDLALATGRQLADDALKARPRQVVELVQRLLHTDPPLVGRQRLWLHPLDLRLVERHLGEQLEAAGWTLRADERLHRGGCRVSGEQGDIDATWERRWQAVNRQVRRRAPRHTPEPEDHGVAHEDDAP</sequence>
<organism evidence="12">
    <name type="scientific">Halomonas sp. RT37</name>
    <dbReference type="NCBI Taxonomy" id="2950872"/>
    <lineage>
        <taxon>Bacteria</taxon>
        <taxon>Pseudomonadati</taxon>
        <taxon>Pseudomonadota</taxon>
        <taxon>Gammaproteobacteria</taxon>
        <taxon>Oceanospirillales</taxon>
        <taxon>Halomonadaceae</taxon>
        <taxon>Halomonas</taxon>
    </lineage>
</organism>
<name>A0AAU7KGW0_9GAMM</name>
<feature type="compositionally biased region" description="Basic and acidic residues" evidence="10">
    <location>
        <begin position="233"/>
        <end position="249"/>
    </location>
</feature>
<dbReference type="AlphaFoldDB" id="A0AAU7KGW0"/>
<dbReference type="PANTHER" id="PTHR34982">
    <property type="entry name" value="YOP PROTEINS TRANSLOCATION PROTEIN L"/>
    <property type="match status" value="1"/>
</dbReference>
<dbReference type="GO" id="GO:0003774">
    <property type="term" value="F:cytoskeletal motor activity"/>
    <property type="evidence" value="ECO:0007669"/>
    <property type="project" value="InterPro"/>
</dbReference>
<evidence type="ECO:0000256" key="6">
    <source>
        <dbReference type="ARBA" id="ARBA00022490"/>
    </source>
</evidence>
<reference evidence="12" key="1">
    <citation type="submission" date="2022-06" db="EMBL/GenBank/DDBJ databases">
        <title>A novel DMS-producing enzyme.</title>
        <authorList>
            <person name="Zhang Y."/>
        </authorList>
    </citation>
    <scope>NUCLEOTIDE SEQUENCE</scope>
    <source>
        <strain evidence="12">RT37</strain>
    </source>
</reference>
<protein>
    <recommendedName>
        <fullName evidence="4">Flagellar assembly protein FliH</fullName>
    </recommendedName>
</protein>
<dbReference type="InterPro" id="IPR018035">
    <property type="entry name" value="Flagellar_FliH/T3SS_HrpE"/>
</dbReference>
<evidence type="ECO:0000256" key="2">
    <source>
        <dbReference type="ARBA" id="ARBA00004496"/>
    </source>
</evidence>
<accession>A0AAU7KGW0</accession>
<evidence type="ECO:0000256" key="3">
    <source>
        <dbReference type="ARBA" id="ARBA00006602"/>
    </source>
</evidence>
<dbReference type="EMBL" id="CP098827">
    <property type="protein sequence ID" value="XBO70907.1"/>
    <property type="molecule type" value="Genomic_DNA"/>
</dbReference>
<comment type="subcellular location">
    <subcellularLocation>
        <location evidence="2">Cytoplasm</location>
    </subcellularLocation>
</comment>
<dbReference type="PANTHER" id="PTHR34982:SF1">
    <property type="entry name" value="FLAGELLAR ASSEMBLY PROTEIN FLIH"/>
    <property type="match status" value="1"/>
</dbReference>
<evidence type="ECO:0000256" key="9">
    <source>
        <dbReference type="ARBA" id="ARBA00023225"/>
    </source>
</evidence>
<dbReference type="RefSeq" id="WP_348827249.1">
    <property type="nucleotide sequence ID" value="NZ_CP098827.1"/>
</dbReference>
<dbReference type="GO" id="GO:0005829">
    <property type="term" value="C:cytosol"/>
    <property type="evidence" value="ECO:0007669"/>
    <property type="project" value="TreeGrafter"/>
</dbReference>
<feature type="compositionally biased region" description="Basic and acidic residues" evidence="10">
    <location>
        <begin position="31"/>
        <end position="59"/>
    </location>
</feature>
<evidence type="ECO:0000259" key="11">
    <source>
        <dbReference type="Pfam" id="PF02108"/>
    </source>
</evidence>
<evidence type="ECO:0000256" key="1">
    <source>
        <dbReference type="ARBA" id="ARBA00003041"/>
    </source>
</evidence>
<feature type="region of interest" description="Disordered" evidence="10">
    <location>
        <begin position="225"/>
        <end position="249"/>
    </location>
</feature>
<keyword evidence="12" id="KW-0282">Flagellum</keyword>
<keyword evidence="8" id="KW-0653">Protein transport</keyword>
<evidence type="ECO:0000256" key="8">
    <source>
        <dbReference type="ARBA" id="ARBA00022927"/>
    </source>
</evidence>